<organism evidence="2 3">
    <name type="scientific">Streptomyces filipinensis</name>
    <dbReference type="NCBI Taxonomy" id="66887"/>
    <lineage>
        <taxon>Bacteria</taxon>
        <taxon>Bacillati</taxon>
        <taxon>Actinomycetota</taxon>
        <taxon>Actinomycetes</taxon>
        <taxon>Kitasatosporales</taxon>
        <taxon>Streptomycetaceae</taxon>
        <taxon>Streptomyces</taxon>
    </lineage>
</organism>
<protein>
    <submittedName>
        <fullName evidence="2">Uncharacterized protein</fullName>
    </submittedName>
</protein>
<evidence type="ECO:0000313" key="2">
    <source>
        <dbReference type="EMBL" id="GGU83930.1"/>
    </source>
</evidence>
<feature type="region of interest" description="Disordered" evidence="1">
    <location>
        <begin position="29"/>
        <end position="73"/>
    </location>
</feature>
<accession>A0A918I7B7</accession>
<feature type="compositionally biased region" description="Polar residues" evidence="1">
    <location>
        <begin position="50"/>
        <end position="63"/>
    </location>
</feature>
<evidence type="ECO:0000256" key="1">
    <source>
        <dbReference type="SAM" id="MobiDB-lite"/>
    </source>
</evidence>
<gene>
    <name evidence="2" type="ORF">GCM10010260_15920</name>
</gene>
<reference evidence="2" key="2">
    <citation type="submission" date="2020-09" db="EMBL/GenBank/DDBJ databases">
        <authorList>
            <person name="Sun Q."/>
            <person name="Ohkuma M."/>
        </authorList>
    </citation>
    <scope>NUCLEOTIDE SEQUENCE</scope>
    <source>
        <strain evidence="2">JCM 4369</strain>
    </source>
</reference>
<keyword evidence="3" id="KW-1185">Reference proteome</keyword>
<sequence length="73" mass="7591">MPEPRPAVVAGVSMRDLLASCAAAQEVSIPPKAAEERPEGVRGTAPGVTAKQQTPKQQASRQQAPDVAARRCA</sequence>
<dbReference type="EMBL" id="BMTD01000002">
    <property type="protein sequence ID" value="GGU83930.1"/>
    <property type="molecule type" value="Genomic_DNA"/>
</dbReference>
<comment type="caution">
    <text evidence="2">The sequence shown here is derived from an EMBL/GenBank/DDBJ whole genome shotgun (WGS) entry which is preliminary data.</text>
</comment>
<evidence type="ECO:0000313" key="3">
    <source>
        <dbReference type="Proteomes" id="UP000618795"/>
    </source>
</evidence>
<dbReference type="Proteomes" id="UP000618795">
    <property type="component" value="Unassembled WGS sequence"/>
</dbReference>
<reference evidence="2" key="1">
    <citation type="journal article" date="2014" name="Int. J. Syst. Evol. Microbiol.">
        <title>Complete genome sequence of Corynebacterium casei LMG S-19264T (=DSM 44701T), isolated from a smear-ripened cheese.</title>
        <authorList>
            <consortium name="US DOE Joint Genome Institute (JGI-PGF)"/>
            <person name="Walter F."/>
            <person name="Albersmeier A."/>
            <person name="Kalinowski J."/>
            <person name="Ruckert C."/>
        </authorList>
    </citation>
    <scope>NUCLEOTIDE SEQUENCE</scope>
    <source>
        <strain evidence="2">JCM 4369</strain>
    </source>
</reference>
<name>A0A918I7B7_9ACTN</name>
<dbReference type="RefSeq" id="WP_191872171.1">
    <property type="nucleotide sequence ID" value="NZ_BMTD01000002.1"/>
</dbReference>
<dbReference type="AlphaFoldDB" id="A0A918I7B7"/>
<proteinExistence type="predicted"/>